<keyword evidence="4" id="KW-1185">Reference proteome</keyword>
<accession>A0A2S7U4D6</accession>
<dbReference type="EMBL" id="MQWA01000001">
    <property type="protein sequence ID" value="PQJ29875.1"/>
    <property type="molecule type" value="Genomic_DNA"/>
</dbReference>
<dbReference type="Proteomes" id="UP000239907">
    <property type="component" value="Unassembled WGS sequence"/>
</dbReference>
<proteinExistence type="predicted"/>
<evidence type="ECO:0000259" key="2">
    <source>
        <dbReference type="Pfam" id="PF13579"/>
    </source>
</evidence>
<dbReference type="SUPFAM" id="SSF53756">
    <property type="entry name" value="UDP-Glycosyltransferase/glycogen phosphorylase"/>
    <property type="match status" value="1"/>
</dbReference>
<dbReference type="InterPro" id="IPR050194">
    <property type="entry name" value="Glycosyltransferase_grp1"/>
</dbReference>
<sequence length="404" mass="44777">MRFFYLEVASRGQLGIIPSLSSRLPQIYAWHLTWEFPPVIEGGLGIACEGIYNGLQTAGCNVEVFHPAMMKGHRDIKESYLNEDFSSCDFDSLVDKIISGQSLRGETLLEAVQSFSSWVLGQSAQSLPDVVHAHDWHSMLAAVALKKVHGVPMVLQMHSSQVERVGVFAKRGIQALEQWGLEYADAVIAVSGISAQSLACAYCVSAWKIHVVQNAIDSSSVNLREPDELKTLLFVGRFCSQKSPELVVEIFRRLVQQYPHLRLLMVGRGELLDPMRKLIDFYALQQNVELLGKIPVESVAIVYSRADLLMLPSIAEPFGMVALEAAQAGLAVILSERCGAKEILKSACVVEHRDVDAWVRSVTHLIESTLSYRELVSQLQKEAASRTWRDAAEEILAIYAKVLA</sequence>
<feature type="domain" description="Glycosyltransferase subfamily 4-like N-terminal" evidence="2">
    <location>
        <begin position="42"/>
        <end position="214"/>
    </location>
</feature>
<dbReference type="InterPro" id="IPR001296">
    <property type="entry name" value="Glyco_trans_1"/>
</dbReference>
<evidence type="ECO:0000313" key="4">
    <source>
        <dbReference type="Proteomes" id="UP000239907"/>
    </source>
</evidence>
<dbReference type="PANTHER" id="PTHR45947:SF3">
    <property type="entry name" value="SULFOQUINOVOSYL TRANSFERASE SQD2"/>
    <property type="match status" value="1"/>
</dbReference>
<dbReference type="Pfam" id="PF00534">
    <property type="entry name" value="Glycos_transf_1"/>
    <property type="match status" value="1"/>
</dbReference>
<dbReference type="GO" id="GO:0016757">
    <property type="term" value="F:glycosyltransferase activity"/>
    <property type="evidence" value="ECO:0007669"/>
    <property type="project" value="InterPro"/>
</dbReference>
<dbReference type="OrthoDB" id="9795068at2"/>
<dbReference type="InterPro" id="IPR028098">
    <property type="entry name" value="Glyco_trans_4-like_N"/>
</dbReference>
<evidence type="ECO:0000313" key="3">
    <source>
        <dbReference type="EMBL" id="PQJ29875.1"/>
    </source>
</evidence>
<dbReference type="PANTHER" id="PTHR45947">
    <property type="entry name" value="SULFOQUINOVOSYL TRANSFERASE SQD2"/>
    <property type="match status" value="1"/>
</dbReference>
<protein>
    <recommendedName>
        <fullName evidence="5">Glycosyltransferase subfamily 4-like N-terminal domain-containing protein</fullName>
    </recommendedName>
</protein>
<dbReference type="CDD" id="cd03801">
    <property type="entry name" value="GT4_PimA-like"/>
    <property type="match status" value="1"/>
</dbReference>
<reference evidence="3 4" key="1">
    <citation type="submission" date="2016-12" db="EMBL/GenBank/DDBJ databases">
        <title>Study of bacterial adaptation to deep sea.</title>
        <authorList>
            <person name="Song J."/>
            <person name="Yoshizawa S."/>
            <person name="Kogure K."/>
        </authorList>
    </citation>
    <scope>NUCLEOTIDE SEQUENCE [LARGE SCALE GENOMIC DNA]</scope>
    <source>
        <strain evidence="3 4">SAORIC-165</strain>
    </source>
</reference>
<organism evidence="3 4">
    <name type="scientific">Rubritalea profundi</name>
    <dbReference type="NCBI Taxonomy" id="1658618"/>
    <lineage>
        <taxon>Bacteria</taxon>
        <taxon>Pseudomonadati</taxon>
        <taxon>Verrucomicrobiota</taxon>
        <taxon>Verrucomicrobiia</taxon>
        <taxon>Verrucomicrobiales</taxon>
        <taxon>Rubritaleaceae</taxon>
        <taxon>Rubritalea</taxon>
    </lineage>
</organism>
<dbReference type="Pfam" id="PF13579">
    <property type="entry name" value="Glyco_trans_4_4"/>
    <property type="match status" value="1"/>
</dbReference>
<evidence type="ECO:0000259" key="1">
    <source>
        <dbReference type="Pfam" id="PF00534"/>
    </source>
</evidence>
<name>A0A2S7U4D6_9BACT</name>
<feature type="domain" description="Glycosyl transferase family 1" evidence="1">
    <location>
        <begin position="222"/>
        <end position="378"/>
    </location>
</feature>
<evidence type="ECO:0008006" key="5">
    <source>
        <dbReference type="Google" id="ProtNLM"/>
    </source>
</evidence>
<gene>
    <name evidence="3" type="ORF">BSZ32_16215</name>
</gene>
<comment type="caution">
    <text evidence="3">The sequence shown here is derived from an EMBL/GenBank/DDBJ whole genome shotgun (WGS) entry which is preliminary data.</text>
</comment>
<dbReference type="AlphaFoldDB" id="A0A2S7U4D6"/>
<dbReference type="Gene3D" id="3.40.50.2000">
    <property type="entry name" value="Glycogen Phosphorylase B"/>
    <property type="match status" value="2"/>
</dbReference>